<dbReference type="EMBL" id="CP017824">
    <property type="protein sequence ID" value="APA13787.1"/>
    <property type="molecule type" value="Genomic_DNA"/>
</dbReference>
<feature type="compositionally biased region" description="Polar residues" evidence="1">
    <location>
        <begin position="440"/>
        <end position="454"/>
    </location>
</feature>
<accession>A0A1D9QFR6</accession>
<proteinExistence type="predicted"/>
<dbReference type="OMA" id="RVHCVEW"/>
<dbReference type="Proteomes" id="UP000177798">
    <property type="component" value="Chromosome 11"/>
</dbReference>
<feature type="compositionally biased region" description="Polar residues" evidence="1">
    <location>
        <begin position="487"/>
        <end position="497"/>
    </location>
</feature>
<feature type="compositionally biased region" description="Low complexity" evidence="1">
    <location>
        <begin position="585"/>
        <end position="600"/>
    </location>
</feature>
<dbReference type="KEGG" id="ssl:SS1G_14458"/>
<dbReference type="VEuPathDB" id="FungiDB:sscle_11g085570"/>
<evidence type="ECO:0000256" key="1">
    <source>
        <dbReference type="SAM" id="MobiDB-lite"/>
    </source>
</evidence>
<feature type="domain" description="HAUS augmin-like complex subunit 6 N-terminal" evidence="2">
    <location>
        <begin position="44"/>
        <end position="275"/>
    </location>
</feature>
<name>A0A1D9QFR6_SCLS1</name>
<dbReference type="InterPro" id="IPR028163">
    <property type="entry name" value="HAUS_6_N"/>
</dbReference>
<feature type="region of interest" description="Disordered" evidence="1">
    <location>
        <begin position="565"/>
        <end position="609"/>
    </location>
</feature>
<dbReference type="Pfam" id="PF14661">
    <property type="entry name" value="HAUS6_N"/>
    <property type="match status" value="1"/>
</dbReference>
<dbReference type="OrthoDB" id="5575722at2759"/>
<evidence type="ECO:0000259" key="2">
    <source>
        <dbReference type="Pfam" id="PF14661"/>
    </source>
</evidence>
<organism evidence="3 4">
    <name type="scientific">Sclerotinia sclerotiorum (strain ATCC 18683 / 1980 / Ss-1)</name>
    <name type="common">White mold</name>
    <name type="synonym">Whetzelinia sclerotiorum</name>
    <dbReference type="NCBI Taxonomy" id="665079"/>
    <lineage>
        <taxon>Eukaryota</taxon>
        <taxon>Fungi</taxon>
        <taxon>Dikarya</taxon>
        <taxon>Ascomycota</taxon>
        <taxon>Pezizomycotina</taxon>
        <taxon>Leotiomycetes</taxon>
        <taxon>Helotiales</taxon>
        <taxon>Sclerotiniaceae</taxon>
        <taxon>Sclerotinia</taxon>
    </lineage>
</organism>
<dbReference type="RefSeq" id="XP_001584561.1">
    <property type="nucleotide sequence ID" value="XM_001584511.1"/>
</dbReference>
<dbReference type="AlphaFoldDB" id="A0A1D9QFR6"/>
<gene>
    <name evidence="3" type="ORF">sscle_11g085570</name>
</gene>
<evidence type="ECO:0000313" key="4">
    <source>
        <dbReference type="Proteomes" id="UP000177798"/>
    </source>
</evidence>
<feature type="region of interest" description="Disordered" evidence="1">
    <location>
        <begin position="705"/>
        <end position="750"/>
    </location>
</feature>
<reference evidence="4" key="1">
    <citation type="journal article" date="2017" name="Genome Biol. Evol.">
        <title>The complete genome sequence of the phytopathogenic fungus Sclerotinia sclerotiorum reveals insights into the genome architecture of broad host range pathogens.</title>
        <authorList>
            <person name="Derbyshire M."/>
            <person name="Denton-Giles M."/>
            <person name="Hegedus D."/>
            <person name="Seifbarghy S."/>
            <person name="Rollins J."/>
            <person name="van Kan J."/>
            <person name="Seidl M.F."/>
            <person name="Faino L."/>
            <person name="Mbengue M."/>
            <person name="Navaud O."/>
            <person name="Raffaele S."/>
            <person name="Hammond-Kosack K."/>
            <person name="Heard S."/>
            <person name="Oliver R."/>
        </authorList>
    </citation>
    <scope>NUCLEOTIDE SEQUENCE [LARGE SCALE GENOMIC DNA]</scope>
    <source>
        <strain evidence="4">ATCC 18683 / 1980 / Ss-1</strain>
    </source>
</reference>
<feature type="region of interest" description="Disordered" evidence="1">
    <location>
        <begin position="424"/>
        <end position="497"/>
    </location>
</feature>
<evidence type="ECO:0000313" key="3">
    <source>
        <dbReference type="EMBL" id="APA13787.1"/>
    </source>
</evidence>
<protein>
    <recommendedName>
        <fullName evidence="2">HAUS augmin-like complex subunit 6 N-terminal domain-containing protein</fullName>
    </recommendedName>
</protein>
<feature type="compositionally biased region" description="Basic and acidic residues" evidence="1">
    <location>
        <begin position="707"/>
        <end position="724"/>
    </location>
</feature>
<sequence>MSVSIFNPLGGSRSLRSSTASSNLKLTASSNAQPPSGPSYVALFITNLRLLDLDLRDDWPDISAVTFSTKDAQQNQKKRIQCVEWALFHLFAIWDPEETRNKLQPFFPPLEPLQSLNLRTALFRCLDQAKKNGVLGRDTVLRKTMLDECKGERLEEILAVFSNVVLKKAVQNDTSGRYEALAQGLALENFSYTGERTILSALILAHKKSLRRHIDEKNNLRAKYTEFSKILDLSEERTSKRRAELDHDKIEGEGHPELSDRDLRSLQNRVRKNWSGSNEWLETILYGDNRPGREGLLAKRFDILWDQIEAGTVAEIEGKNDAGLVERLEARVQNQESRLARWQEFGRTLTKNGTKSPTKKVQAASVEAKGIKLGFNDHQKLQIGKYTTGNPTVADIPIRDEYVRLMERTRNALHDVSKPKVLSRESLIPRGSRHKFIQPSLDSPQGSCSSTNQDGDADSSTDHSSTLMANIDGVVEFSTPRGHGDASISTPRSRISRKPISTVTSSILSAKHASNELDTASERLSQVTTFASDTENDYMSTTPSAVRSSGRPASIVKTSIVKASDQEYGAGSVETPKPIQRRHTTTSQSSPSLSQSIQTSEPSLDSVPELSQAEQILNSMSAASPSPQKMQRSLSLAERTRLTMARSNPRYSKADFNDDFDDLPDVSRLTLNPKLKATSAKTSAAEEDKHADLIERTRQSMAGFEAAQKRAQLERRKSIQDEKRKQRQSHFPKIVQEEEEPLPQATPTIDREVLMDGDVDYASVFMSRPRIAVSPTPAKDKMISSMIESGDEDSEDDEDEDEDISVTMGMDADYANAFMSRPRIALSPTPARHNRIMMEGEAEDEGEAVNMWHDL</sequence>